<keyword evidence="8" id="KW-1185">Reference proteome</keyword>
<organism evidence="7 8">
    <name type="scientific">Acer yangbiense</name>
    <dbReference type="NCBI Taxonomy" id="1000413"/>
    <lineage>
        <taxon>Eukaryota</taxon>
        <taxon>Viridiplantae</taxon>
        <taxon>Streptophyta</taxon>
        <taxon>Embryophyta</taxon>
        <taxon>Tracheophyta</taxon>
        <taxon>Spermatophyta</taxon>
        <taxon>Magnoliopsida</taxon>
        <taxon>eudicotyledons</taxon>
        <taxon>Gunneridae</taxon>
        <taxon>Pentapetalae</taxon>
        <taxon>rosids</taxon>
        <taxon>malvids</taxon>
        <taxon>Sapindales</taxon>
        <taxon>Sapindaceae</taxon>
        <taxon>Hippocastanoideae</taxon>
        <taxon>Acereae</taxon>
        <taxon>Acer</taxon>
    </lineage>
</organism>
<dbReference type="InterPro" id="IPR015300">
    <property type="entry name" value="DNA-bd_pseudobarrel_sf"/>
</dbReference>
<dbReference type="SUPFAM" id="SSF101936">
    <property type="entry name" value="DNA-binding pseudobarrel domain"/>
    <property type="match status" value="1"/>
</dbReference>
<dbReference type="OrthoDB" id="954231at2759"/>
<sequence length="129" mass="15013">MEFIFSKDLSDTDVSHRLAIPSKKLNQIKPLSLGQEERIAVIDDTEHQWSFLLSTRKEGNYLKPVITGEWLQFVRERHLRKGDKITFYRETIENNEVRFRIKIELVGVRFFLFGAPIALNKAESACTTS</sequence>
<keyword evidence="3" id="KW-0238">DNA-binding</keyword>
<dbReference type="Proteomes" id="UP000323000">
    <property type="component" value="Chromosome 3"/>
</dbReference>
<evidence type="ECO:0000256" key="4">
    <source>
        <dbReference type="ARBA" id="ARBA00023163"/>
    </source>
</evidence>
<keyword evidence="4" id="KW-0804">Transcription</keyword>
<dbReference type="Pfam" id="PF02362">
    <property type="entry name" value="B3"/>
    <property type="match status" value="1"/>
</dbReference>
<evidence type="ECO:0000256" key="5">
    <source>
        <dbReference type="ARBA" id="ARBA00023242"/>
    </source>
</evidence>
<comment type="caution">
    <text evidence="7">The sequence shown here is derived from an EMBL/GenBank/DDBJ whole genome shotgun (WGS) entry which is preliminary data.</text>
</comment>
<dbReference type="InterPro" id="IPR003340">
    <property type="entry name" value="B3_DNA-bd"/>
</dbReference>
<keyword evidence="5" id="KW-0539">Nucleus</keyword>
<feature type="domain" description="TF-B3" evidence="6">
    <location>
        <begin position="3"/>
        <end position="105"/>
    </location>
</feature>
<proteinExistence type="predicted"/>
<protein>
    <recommendedName>
        <fullName evidence="6">TF-B3 domain-containing protein</fullName>
    </recommendedName>
</protein>
<dbReference type="EMBL" id="VAHF01000003">
    <property type="protein sequence ID" value="TXG65103.1"/>
    <property type="molecule type" value="Genomic_DNA"/>
</dbReference>
<gene>
    <name evidence="7" type="ORF">EZV62_006378</name>
</gene>
<evidence type="ECO:0000313" key="8">
    <source>
        <dbReference type="Proteomes" id="UP000323000"/>
    </source>
</evidence>
<dbReference type="AlphaFoldDB" id="A0A5C7I6E0"/>
<evidence type="ECO:0000256" key="1">
    <source>
        <dbReference type="ARBA" id="ARBA00004123"/>
    </source>
</evidence>
<evidence type="ECO:0000313" key="7">
    <source>
        <dbReference type="EMBL" id="TXG65103.1"/>
    </source>
</evidence>
<accession>A0A5C7I6E0</accession>
<dbReference type="PROSITE" id="PS50863">
    <property type="entry name" value="B3"/>
    <property type="match status" value="1"/>
</dbReference>
<name>A0A5C7I6E0_9ROSI</name>
<reference evidence="8" key="1">
    <citation type="journal article" date="2019" name="Gigascience">
        <title>De novo genome assembly of the endangered Acer yangbiense, a plant species with extremely small populations endemic to Yunnan Province, China.</title>
        <authorList>
            <person name="Yang J."/>
            <person name="Wariss H.M."/>
            <person name="Tao L."/>
            <person name="Zhang R."/>
            <person name="Yun Q."/>
            <person name="Hollingsworth P."/>
            <person name="Dao Z."/>
            <person name="Luo G."/>
            <person name="Guo H."/>
            <person name="Ma Y."/>
            <person name="Sun W."/>
        </authorList>
    </citation>
    <scope>NUCLEOTIDE SEQUENCE [LARGE SCALE GENOMIC DNA]</scope>
    <source>
        <strain evidence="8">cv. Malutang</strain>
    </source>
</reference>
<comment type="subcellular location">
    <subcellularLocation>
        <location evidence="1">Nucleus</location>
    </subcellularLocation>
</comment>
<dbReference type="SMART" id="SM01019">
    <property type="entry name" value="B3"/>
    <property type="match status" value="1"/>
</dbReference>
<evidence type="ECO:0000259" key="6">
    <source>
        <dbReference type="PROSITE" id="PS50863"/>
    </source>
</evidence>
<evidence type="ECO:0000256" key="3">
    <source>
        <dbReference type="ARBA" id="ARBA00023125"/>
    </source>
</evidence>
<dbReference type="GO" id="GO:0005634">
    <property type="term" value="C:nucleus"/>
    <property type="evidence" value="ECO:0007669"/>
    <property type="project" value="UniProtKB-SubCell"/>
</dbReference>
<dbReference type="GO" id="GO:0003677">
    <property type="term" value="F:DNA binding"/>
    <property type="evidence" value="ECO:0007669"/>
    <property type="project" value="UniProtKB-KW"/>
</dbReference>
<evidence type="ECO:0000256" key="2">
    <source>
        <dbReference type="ARBA" id="ARBA00023015"/>
    </source>
</evidence>
<keyword evidence="2" id="KW-0805">Transcription regulation</keyword>
<dbReference type="Gene3D" id="2.40.330.10">
    <property type="entry name" value="DNA-binding pseudobarrel domain"/>
    <property type="match status" value="1"/>
</dbReference>
<dbReference type="CDD" id="cd10017">
    <property type="entry name" value="B3_DNA"/>
    <property type="match status" value="1"/>
</dbReference>